<reference evidence="1 2" key="1">
    <citation type="submission" date="2013-10" db="EMBL/GenBank/DDBJ databases">
        <authorList>
            <consortium name="International Citrus Genome Consortium"/>
            <person name="Jenkins J."/>
            <person name="Schmutz J."/>
            <person name="Prochnik S."/>
            <person name="Rokhsar D."/>
            <person name="Gmitter F."/>
            <person name="Ollitrault P."/>
            <person name="Machado M."/>
            <person name="Talon M."/>
            <person name="Wincker P."/>
            <person name="Jaillon O."/>
            <person name="Morgante M."/>
        </authorList>
    </citation>
    <scope>NUCLEOTIDE SEQUENCE</scope>
    <source>
        <strain evidence="2">cv. Clemenules</strain>
    </source>
</reference>
<dbReference type="Proteomes" id="UP000030687">
    <property type="component" value="Unassembled WGS sequence"/>
</dbReference>
<keyword evidence="2" id="KW-1185">Reference proteome</keyword>
<protein>
    <submittedName>
        <fullName evidence="1">Uncharacterized protein</fullName>
    </submittedName>
</protein>
<evidence type="ECO:0000313" key="1">
    <source>
        <dbReference type="EMBL" id="ESR56092.1"/>
    </source>
</evidence>
<evidence type="ECO:0000313" key="2">
    <source>
        <dbReference type="Proteomes" id="UP000030687"/>
    </source>
</evidence>
<proteinExistence type="predicted"/>
<dbReference type="EMBL" id="KI536661">
    <property type="protein sequence ID" value="ESR56092.1"/>
    <property type="molecule type" value="Genomic_DNA"/>
</dbReference>
<dbReference type="AlphaFoldDB" id="V4TRM0"/>
<dbReference type="InParanoid" id="V4TRM0"/>
<organism evidence="1 2">
    <name type="scientific">Citrus clementina</name>
    <name type="common">Clementine</name>
    <name type="synonym">Citrus deliciosa x Citrus sinensis</name>
    <dbReference type="NCBI Taxonomy" id="85681"/>
    <lineage>
        <taxon>Eukaryota</taxon>
        <taxon>Viridiplantae</taxon>
        <taxon>Streptophyta</taxon>
        <taxon>Embryophyta</taxon>
        <taxon>Tracheophyta</taxon>
        <taxon>Spermatophyta</taxon>
        <taxon>Magnoliopsida</taxon>
        <taxon>eudicotyledons</taxon>
        <taxon>Gunneridae</taxon>
        <taxon>Pentapetalae</taxon>
        <taxon>rosids</taxon>
        <taxon>malvids</taxon>
        <taxon>Sapindales</taxon>
        <taxon>Rutaceae</taxon>
        <taxon>Aurantioideae</taxon>
        <taxon>Citrus</taxon>
    </lineage>
</organism>
<sequence length="163" mass="18775">MLGFQILRFIFFITTYNGDFPLDQLIPLGRLLKIYSRTSSSTVKRSISLVVRLVDKKRIILGYLRRNFSMTILSRHIKTTYNGDFPLDQLIPLGRLLKIYSRTSVFSISIANDKGLLLVVSLSSSSTVKRSISLVVRLVDKKRIILGYLRSNYTMTRLSRHMK</sequence>
<dbReference type="Gramene" id="ESR56092">
    <property type="protein sequence ID" value="ESR56092"/>
    <property type="gene ID" value="CICLE_v10024216mg"/>
</dbReference>
<name>V4TRM0_CITCL</name>
<dbReference type="KEGG" id="cic:CICLE_v10024216mg"/>
<gene>
    <name evidence="1" type="ORF">CICLE_v10024216mg</name>
</gene>
<accession>V4TRM0</accession>